<feature type="compositionally biased region" description="Basic and acidic residues" evidence="1">
    <location>
        <begin position="395"/>
        <end position="412"/>
    </location>
</feature>
<organism evidence="2 3">
    <name type="scientific">Jimgerdemannia flammicorona</name>
    <dbReference type="NCBI Taxonomy" id="994334"/>
    <lineage>
        <taxon>Eukaryota</taxon>
        <taxon>Fungi</taxon>
        <taxon>Fungi incertae sedis</taxon>
        <taxon>Mucoromycota</taxon>
        <taxon>Mucoromycotina</taxon>
        <taxon>Endogonomycetes</taxon>
        <taxon>Endogonales</taxon>
        <taxon>Endogonaceae</taxon>
        <taxon>Jimgerdemannia</taxon>
    </lineage>
</organism>
<feature type="region of interest" description="Disordered" evidence="1">
    <location>
        <begin position="175"/>
        <end position="344"/>
    </location>
</feature>
<feature type="region of interest" description="Disordered" evidence="1">
    <location>
        <begin position="1"/>
        <end position="34"/>
    </location>
</feature>
<feature type="compositionally biased region" description="Acidic residues" evidence="1">
    <location>
        <begin position="113"/>
        <end position="139"/>
    </location>
</feature>
<evidence type="ECO:0000313" key="2">
    <source>
        <dbReference type="EMBL" id="RUO95628.1"/>
    </source>
</evidence>
<name>A0A432ZYT4_9FUNG</name>
<dbReference type="AlphaFoldDB" id="A0A432ZYT4"/>
<feature type="region of interest" description="Disordered" evidence="1">
    <location>
        <begin position="357"/>
        <end position="412"/>
    </location>
</feature>
<dbReference type="Proteomes" id="UP000268093">
    <property type="component" value="Unassembled WGS sequence"/>
</dbReference>
<sequence length="412" mass="45275">MASSVPLAPQRRTPRHAQTRRRQKNEPRPPQAPLATVIVPTVVIPKKTAATLLSPEQKDKVKAFAERTSRTEALLQRPQTQAKDIFHVVAQDGAKIPIVSLPISKATNTFEISDSDEDDSDSDSDDDDEDEEDEDDEDNENAMLLMQIHQKFVDDEKENLPFDRRQATQVINNILGRSNNSGTSNKFSTPFNFSDANNTNEGRSGMPADAEVASLKKHKKGKKNEIFAVSPPLEAIEAAESASRHDTASSTTGSSESNSNSNDLEDEQLLNGPEFLHDKKKRRMANPGNPMAQDPNDDDDKEPRARTTSEILVARAAHGKNNGSMSKRQAANAGKETSKKSLNVMAPEFIPPGVVYGSSGGKSNAANGPVRINSPLPNDRKKILVKIPTDNELAAESREREKELEKEKKKEK</sequence>
<keyword evidence="3" id="KW-1185">Reference proteome</keyword>
<feature type="non-terminal residue" evidence="2">
    <location>
        <position position="412"/>
    </location>
</feature>
<dbReference type="EMBL" id="RBNI01027475">
    <property type="protein sequence ID" value="RUO95628.1"/>
    <property type="molecule type" value="Genomic_DNA"/>
</dbReference>
<comment type="caution">
    <text evidence="2">The sequence shown here is derived from an EMBL/GenBank/DDBJ whole genome shotgun (WGS) entry which is preliminary data.</text>
</comment>
<evidence type="ECO:0000256" key="1">
    <source>
        <dbReference type="SAM" id="MobiDB-lite"/>
    </source>
</evidence>
<feature type="compositionally biased region" description="Low complexity" evidence="1">
    <location>
        <begin position="248"/>
        <end position="262"/>
    </location>
</feature>
<feature type="compositionally biased region" description="Basic residues" evidence="1">
    <location>
        <begin position="12"/>
        <end position="23"/>
    </location>
</feature>
<protein>
    <submittedName>
        <fullName evidence="2">Uncharacterized protein</fullName>
    </submittedName>
</protein>
<feature type="compositionally biased region" description="Polar residues" evidence="1">
    <location>
        <begin position="175"/>
        <end position="202"/>
    </location>
</feature>
<reference evidence="2 3" key="1">
    <citation type="journal article" date="2018" name="New Phytol.">
        <title>Phylogenomics of Endogonaceae and evolution of mycorrhizas within Mucoromycota.</title>
        <authorList>
            <person name="Chang Y."/>
            <person name="Desiro A."/>
            <person name="Na H."/>
            <person name="Sandor L."/>
            <person name="Lipzen A."/>
            <person name="Clum A."/>
            <person name="Barry K."/>
            <person name="Grigoriev I.V."/>
            <person name="Martin F.M."/>
            <person name="Stajich J.E."/>
            <person name="Smith M.E."/>
            <person name="Bonito G."/>
            <person name="Spatafora J.W."/>
        </authorList>
    </citation>
    <scope>NUCLEOTIDE SEQUENCE [LARGE SCALE GENOMIC DNA]</scope>
    <source>
        <strain evidence="2 3">GMNB39</strain>
    </source>
</reference>
<proteinExistence type="predicted"/>
<gene>
    <name evidence="2" type="ORF">BC936DRAFT_143589</name>
</gene>
<accession>A0A432ZYT4</accession>
<feature type="region of interest" description="Disordered" evidence="1">
    <location>
        <begin position="109"/>
        <end position="139"/>
    </location>
</feature>
<evidence type="ECO:0000313" key="3">
    <source>
        <dbReference type="Proteomes" id="UP000268093"/>
    </source>
</evidence>